<organism evidence="7 8">
    <name type="scientific">Patiria miniata</name>
    <name type="common">Bat star</name>
    <name type="synonym">Asterina miniata</name>
    <dbReference type="NCBI Taxonomy" id="46514"/>
    <lineage>
        <taxon>Eukaryota</taxon>
        <taxon>Metazoa</taxon>
        <taxon>Echinodermata</taxon>
        <taxon>Eleutherozoa</taxon>
        <taxon>Asterozoa</taxon>
        <taxon>Asteroidea</taxon>
        <taxon>Valvatacea</taxon>
        <taxon>Valvatida</taxon>
        <taxon>Asterinidae</taxon>
        <taxon>Patiria</taxon>
    </lineage>
</organism>
<dbReference type="EnsemblMetazoa" id="XM_038222941.1">
    <property type="protein sequence ID" value="XP_038078869.1"/>
    <property type="gene ID" value="LOC119746138"/>
</dbReference>
<dbReference type="OMA" id="TIMENHR"/>
<accession>A0A914BRS4</accession>
<proteinExistence type="predicted"/>
<reference evidence="7" key="1">
    <citation type="submission" date="2022-11" db="UniProtKB">
        <authorList>
            <consortium name="EnsemblMetazoa"/>
        </authorList>
    </citation>
    <scope>IDENTIFICATION</scope>
</reference>
<keyword evidence="4 5" id="KW-0472">Membrane</keyword>
<dbReference type="CDD" id="cd00637">
    <property type="entry name" value="7tm_classA_rhodopsin-like"/>
    <property type="match status" value="1"/>
</dbReference>
<evidence type="ECO:0000256" key="1">
    <source>
        <dbReference type="ARBA" id="ARBA00004370"/>
    </source>
</evidence>
<feature type="transmembrane region" description="Helical" evidence="5">
    <location>
        <begin position="239"/>
        <end position="256"/>
    </location>
</feature>
<sequence>MSEAVIHGIAALKQVHLSLGVVGTIGNALVCLTILKTKALHNVTNYMILNLAIADAIASSITILEQTIMENHRLGIGIFGYCTPSFIYNFKAFFIFSYFQRVSFSNSVFALTLATFERYIGIIKPLHYFTFFTKRRLISMLLFMWLAPSLTEVFTPIFYIITYEADNCTVPSAEKYPIARASGIVRLIFDFIILSIALAYMYARILINLKRGARHLENQGIQGQQSQELHQAHKKVTKSLLLVLAAFFILILPSQILRNVLTFSNLYGGDYFAAELLSTLIFCLSSMNSAINPIMYGLSYGQLRRACIAMLCPFDRCKRSNQVAQNFT</sequence>
<feature type="transmembrane region" description="Helical" evidence="5">
    <location>
        <begin position="15"/>
        <end position="35"/>
    </location>
</feature>
<keyword evidence="3 5" id="KW-1133">Transmembrane helix</keyword>
<dbReference type="AlphaFoldDB" id="A0A914BRS4"/>
<dbReference type="OrthoDB" id="5966748at2759"/>
<dbReference type="GO" id="GO:0016020">
    <property type="term" value="C:membrane"/>
    <property type="evidence" value="ECO:0007669"/>
    <property type="project" value="UniProtKB-SubCell"/>
</dbReference>
<dbReference type="Proteomes" id="UP000887568">
    <property type="component" value="Unplaced"/>
</dbReference>
<feature type="transmembrane region" description="Helical" evidence="5">
    <location>
        <begin position="47"/>
        <end position="64"/>
    </location>
</feature>
<keyword evidence="2 5" id="KW-0812">Transmembrane</keyword>
<evidence type="ECO:0000256" key="3">
    <source>
        <dbReference type="ARBA" id="ARBA00022989"/>
    </source>
</evidence>
<comment type="subcellular location">
    <subcellularLocation>
        <location evidence="1">Membrane</location>
    </subcellularLocation>
</comment>
<evidence type="ECO:0000259" key="6">
    <source>
        <dbReference type="PROSITE" id="PS50262"/>
    </source>
</evidence>
<evidence type="ECO:0000256" key="5">
    <source>
        <dbReference type="SAM" id="Phobius"/>
    </source>
</evidence>
<dbReference type="PRINTS" id="PR00237">
    <property type="entry name" value="GPCRRHODOPSN"/>
</dbReference>
<dbReference type="InterPro" id="IPR000276">
    <property type="entry name" value="GPCR_Rhodpsn"/>
</dbReference>
<feature type="transmembrane region" description="Helical" evidence="5">
    <location>
        <begin position="276"/>
        <end position="296"/>
    </location>
</feature>
<evidence type="ECO:0000256" key="2">
    <source>
        <dbReference type="ARBA" id="ARBA00022692"/>
    </source>
</evidence>
<feature type="domain" description="G-protein coupled receptors family 1 profile" evidence="6">
    <location>
        <begin position="26"/>
        <end position="296"/>
    </location>
</feature>
<protein>
    <recommendedName>
        <fullName evidence="6">G-protein coupled receptors family 1 profile domain-containing protein</fullName>
    </recommendedName>
</protein>
<dbReference type="GeneID" id="119746138"/>
<dbReference type="PROSITE" id="PS50262">
    <property type="entry name" value="G_PROTEIN_RECEP_F1_2"/>
    <property type="match status" value="1"/>
</dbReference>
<evidence type="ECO:0000313" key="8">
    <source>
        <dbReference type="Proteomes" id="UP000887568"/>
    </source>
</evidence>
<feature type="transmembrane region" description="Helical" evidence="5">
    <location>
        <begin position="183"/>
        <end position="203"/>
    </location>
</feature>
<dbReference type="PANTHER" id="PTHR45698">
    <property type="entry name" value="TRACE AMINE-ASSOCIATED RECEPTOR 19N-RELATED"/>
    <property type="match status" value="1"/>
</dbReference>
<dbReference type="InterPro" id="IPR017452">
    <property type="entry name" value="GPCR_Rhodpsn_7TM"/>
</dbReference>
<dbReference type="Pfam" id="PF00001">
    <property type="entry name" value="7tm_1"/>
    <property type="match status" value="1"/>
</dbReference>
<feature type="transmembrane region" description="Helical" evidence="5">
    <location>
        <begin position="76"/>
        <end position="96"/>
    </location>
</feature>
<evidence type="ECO:0000313" key="7">
    <source>
        <dbReference type="EnsemblMetazoa" id="XP_038078869.1"/>
    </source>
</evidence>
<dbReference type="RefSeq" id="XP_038078869.1">
    <property type="nucleotide sequence ID" value="XM_038222941.1"/>
</dbReference>
<dbReference type="PANTHER" id="PTHR45698:SF1">
    <property type="entry name" value="TRACE AMINE-ASSOCIATED RECEPTOR 13C-LIKE"/>
    <property type="match status" value="1"/>
</dbReference>
<evidence type="ECO:0000256" key="4">
    <source>
        <dbReference type="ARBA" id="ARBA00023136"/>
    </source>
</evidence>
<keyword evidence="8" id="KW-1185">Reference proteome</keyword>
<dbReference type="GO" id="GO:0004930">
    <property type="term" value="F:G protein-coupled receptor activity"/>
    <property type="evidence" value="ECO:0007669"/>
    <property type="project" value="InterPro"/>
</dbReference>
<dbReference type="SUPFAM" id="SSF81321">
    <property type="entry name" value="Family A G protein-coupled receptor-like"/>
    <property type="match status" value="1"/>
</dbReference>
<dbReference type="Gene3D" id="1.20.1070.10">
    <property type="entry name" value="Rhodopsin 7-helix transmembrane proteins"/>
    <property type="match status" value="1"/>
</dbReference>
<feature type="transmembrane region" description="Helical" evidence="5">
    <location>
        <begin position="141"/>
        <end position="163"/>
    </location>
</feature>
<name>A0A914BRS4_PATMI</name>